<dbReference type="InterPro" id="IPR045851">
    <property type="entry name" value="AMP-bd_C_sf"/>
</dbReference>
<name>A0ABR4HK39_9EURO</name>
<reference evidence="4 5" key="1">
    <citation type="submission" date="2024-07" db="EMBL/GenBank/DDBJ databases">
        <title>Section-level genome sequencing and comparative genomics of Aspergillus sections Usti and Cavernicolus.</title>
        <authorList>
            <consortium name="Lawrence Berkeley National Laboratory"/>
            <person name="Nybo J.L."/>
            <person name="Vesth T.C."/>
            <person name="Theobald S."/>
            <person name="Frisvad J.C."/>
            <person name="Larsen T.O."/>
            <person name="Kjaerboelling I."/>
            <person name="Rothschild-Mancinelli K."/>
            <person name="Lyhne E.K."/>
            <person name="Kogle M.E."/>
            <person name="Barry K."/>
            <person name="Clum A."/>
            <person name="Na H."/>
            <person name="Ledsgaard L."/>
            <person name="Lin J."/>
            <person name="Lipzen A."/>
            <person name="Kuo A."/>
            <person name="Riley R."/>
            <person name="Mondo S."/>
            <person name="LaButti K."/>
            <person name="Haridas S."/>
            <person name="Pangalinan J."/>
            <person name="Salamov A.A."/>
            <person name="Simmons B.A."/>
            <person name="Magnuson J.K."/>
            <person name="Chen J."/>
            <person name="Drula E."/>
            <person name="Henrissat B."/>
            <person name="Wiebenga A."/>
            <person name="Lubbers R.J."/>
            <person name="Gomes A.C."/>
            <person name="Makela M.R."/>
            <person name="Stajich J."/>
            <person name="Grigoriev I.V."/>
            <person name="Mortensen U.H."/>
            <person name="De vries R.P."/>
            <person name="Baker S.E."/>
            <person name="Andersen M.R."/>
        </authorList>
    </citation>
    <scope>NUCLEOTIDE SEQUENCE [LARGE SCALE GENOMIC DNA]</scope>
    <source>
        <strain evidence="4 5">CBS 600.67</strain>
    </source>
</reference>
<accession>A0ABR4HK39</accession>
<dbReference type="Proteomes" id="UP001610335">
    <property type="component" value="Unassembled WGS sequence"/>
</dbReference>
<proteinExistence type="inferred from homology"/>
<evidence type="ECO:0000256" key="2">
    <source>
        <dbReference type="ARBA" id="ARBA00022598"/>
    </source>
</evidence>
<dbReference type="EMBL" id="JBFXLS010000107">
    <property type="protein sequence ID" value="KAL2815853.1"/>
    <property type="molecule type" value="Genomic_DNA"/>
</dbReference>
<dbReference type="InterPro" id="IPR025110">
    <property type="entry name" value="AMP-bd_C"/>
</dbReference>
<feature type="domain" description="AMP-binding enzyme C-terminal" evidence="3">
    <location>
        <begin position="146"/>
        <end position="224"/>
    </location>
</feature>
<evidence type="ECO:0000313" key="4">
    <source>
        <dbReference type="EMBL" id="KAL2815853.1"/>
    </source>
</evidence>
<comment type="caution">
    <text evidence="4">The sequence shown here is derived from an EMBL/GenBank/DDBJ whole genome shotgun (WGS) entry which is preliminary data.</text>
</comment>
<dbReference type="Pfam" id="PF13193">
    <property type="entry name" value="AMP-binding_C"/>
    <property type="match status" value="1"/>
</dbReference>
<evidence type="ECO:0000259" key="3">
    <source>
        <dbReference type="Pfam" id="PF13193"/>
    </source>
</evidence>
<dbReference type="PANTHER" id="PTHR24096:SF149">
    <property type="entry name" value="AMP-BINDING DOMAIN-CONTAINING PROTEIN-RELATED"/>
    <property type="match status" value="1"/>
</dbReference>
<keyword evidence="2" id="KW-0436">Ligase</keyword>
<dbReference type="Gene3D" id="3.40.50.12780">
    <property type="entry name" value="N-terminal domain of ligase-like"/>
    <property type="match status" value="1"/>
</dbReference>
<dbReference type="Gene3D" id="3.30.300.30">
    <property type="match status" value="1"/>
</dbReference>
<dbReference type="PANTHER" id="PTHR24096">
    <property type="entry name" value="LONG-CHAIN-FATTY-ACID--COA LIGASE"/>
    <property type="match status" value="1"/>
</dbReference>
<sequence>MQDISVPEVGIEAVWYIILSGWSIQSLLGAPLGASLIQETYSGWKISVRQAYGLSETTSVSHIQHWDNWDKGIGSNGPAVPGVKAKIVIIFNSYMNDRPATRACLTPDRWFKTGDIGFEDEMGNLHTTDRSKDMVKFKGFQITPTELEDILLDHSAVSDAVIIGNEEMQTDVPLAYIAPKGNAVNSDNIAISIMEHLKGSVVHYEHLRGGFIWISQIPKSTSGKILKRAFIHRVVTVDKGSQVVAPEYARYRYLRL</sequence>
<organism evidence="4 5">
    <name type="scientific">Aspergillus cavernicola</name>
    <dbReference type="NCBI Taxonomy" id="176166"/>
    <lineage>
        <taxon>Eukaryota</taxon>
        <taxon>Fungi</taxon>
        <taxon>Dikarya</taxon>
        <taxon>Ascomycota</taxon>
        <taxon>Pezizomycotina</taxon>
        <taxon>Eurotiomycetes</taxon>
        <taxon>Eurotiomycetidae</taxon>
        <taxon>Eurotiales</taxon>
        <taxon>Aspergillaceae</taxon>
        <taxon>Aspergillus</taxon>
        <taxon>Aspergillus subgen. Nidulantes</taxon>
    </lineage>
</organism>
<evidence type="ECO:0000313" key="5">
    <source>
        <dbReference type="Proteomes" id="UP001610335"/>
    </source>
</evidence>
<dbReference type="InterPro" id="IPR042099">
    <property type="entry name" value="ANL_N_sf"/>
</dbReference>
<gene>
    <name evidence="4" type="ORF">BDW59DRAFT_166587</name>
</gene>
<protein>
    <recommendedName>
        <fullName evidence="3">AMP-binding enzyme C-terminal domain-containing protein</fullName>
    </recommendedName>
</protein>
<evidence type="ECO:0000256" key="1">
    <source>
        <dbReference type="ARBA" id="ARBA00006432"/>
    </source>
</evidence>
<dbReference type="SUPFAM" id="SSF56801">
    <property type="entry name" value="Acetyl-CoA synthetase-like"/>
    <property type="match status" value="1"/>
</dbReference>
<comment type="similarity">
    <text evidence="1">Belongs to the ATP-dependent AMP-binding enzyme family.</text>
</comment>
<keyword evidence="5" id="KW-1185">Reference proteome</keyword>